<keyword evidence="2" id="KW-1185">Reference proteome</keyword>
<sequence>MKTGAIVYTIGHSTRTINEFVKILRAYKIQTVVDVRTIPKSRHNPQFNEEELRANLLKNDIGYIHMEGLGGLRHTTKASVNTAWRNSSFRGFADYMQTSEFKNSIELLIKISAKKQAVIMCAEAVPWRCHRSLIGDALVIRNIRVEDIMSENTSKPHTLTWFAKVGGNEITYPEVDDP</sequence>
<organism evidence="1 2">
    <name type="scientific">Candidatus Nitrososphaera evergladensis SR1</name>
    <dbReference type="NCBI Taxonomy" id="1459636"/>
    <lineage>
        <taxon>Archaea</taxon>
        <taxon>Nitrososphaerota</taxon>
        <taxon>Nitrososphaeria</taxon>
        <taxon>Nitrososphaerales</taxon>
        <taxon>Nitrososphaeraceae</taxon>
        <taxon>Nitrososphaera</taxon>
    </lineage>
</organism>
<name>A0A075MW41_9ARCH</name>
<evidence type="ECO:0008006" key="3">
    <source>
        <dbReference type="Google" id="ProtNLM"/>
    </source>
</evidence>
<dbReference type="Pfam" id="PF04343">
    <property type="entry name" value="DUF488"/>
    <property type="match status" value="1"/>
</dbReference>
<dbReference type="eggNOG" id="arCOG00723">
    <property type="taxonomic scope" value="Archaea"/>
</dbReference>
<gene>
    <name evidence="1" type="ORF">NTE_03442</name>
</gene>
<proteinExistence type="predicted"/>
<dbReference type="InterPro" id="IPR007438">
    <property type="entry name" value="DUF488"/>
</dbReference>
<dbReference type="PANTHER" id="PTHR39337:SF1">
    <property type="entry name" value="BLR5642 PROTEIN"/>
    <property type="match status" value="1"/>
</dbReference>
<dbReference type="Proteomes" id="UP000028194">
    <property type="component" value="Chromosome"/>
</dbReference>
<dbReference type="KEGG" id="nev:NTE_03442"/>
<dbReference type="AlphaFoldDB" id="A0A075MW41"/>
<dbReference type="RefSeq" id="WP_148701874.1">
    <property type="nucleotide sequence ID" value="NZ_CP007174.1"/>
</dbReference>
<dbReference type="HOGENOM" id="CLU_077467_0_1_2"/>
<dbReference type="OrthoDB" id="15220at2157"/>
<accession>A0A075MW41</accession>
<dbReference type="STRING" id="1459636.NTE_03442"/>
<dbReference type="PANTHER" id="PTHR39337">
    <property type="entry name" value="BLR5642 PROTEIN"/>
    <property type="match status" value="1"/>
</dbReference>
<dbReference type="GeneID" id="41599080"/>
<protein>
    <recommendedName>
        <fullName evidence="3">DNA repair protein</fullName>
    </recommendedName>
</protein>
<dbReference type="InterPro" id="IPR014519">
    <property type="entry name" value="UCP024492"/>
</dbReference>
<dbReference type="EMBL" id="CP007174">
    <property type="protein sequence ID" value="AIF85470.1"/>
    <property type="molecule type" value="Genomic_DNA"/>
</dbReference>
<dbReference type="PIRSF" id="PIRSF024492">
    <property type="entry name" value="UCP024492"/>
    <property type="match status" value="1"/>
</dbReference>
<evidence type="ECO:0000313" key="1">
    <source>
        <dbReference type="EMBL" id="AIF85470.1"/>
    </source>
</evidence>
<evidence type="ECO:0000313" key="2">
    <source>
        <dbReference type="Proteomes" id="UP000028194"/>
    </source>
</evidence>
<reference evidence="1 2" key="1">
    <citation type="journal article" date="2014" name="PLoS ONE">
        <title>Genome Sequence of Candidatus Nitrososphaera evergladensis from Group I.1b Enriched from Everglades Soil Reveals Novel Genomic Features of the Ammonia-Oxidizing Archaea.</title>
        <authorList>
            <person name="Zhalnina K.V."/>
            <person name="Dias R."/>
            <person name="Leonard M.T."/>
            <person name="Dorr de Quadros P."/>
            <person name="Camargo F.A."/>
            <person name="Drew J.C."/>
            <person name="Farmerie W.G."/>
            <person name="Daroub S.H."/>
            <person name="Triplett E.W."/>
        </authorList>
    </citation>
    <scope>NUCLEOTIDE SEQUENCE [LARGE SCALE GENOMIC DNA]</scope>
    <source>
        <strain evidence="1 2">SR1</strain>
    </source>
</reference>